<dbReference type="CDD" id="cd02966">
    <property type="entry name" value="TlpA_like_family"/>
    <property type="match status" value="1"/>
</dbReference>
<dbReference type="Proteomes" id="UP000319771">
    <property type="component" value="Unassembled WGS sequence"/>
</dbReference>
<accession>A0A538UED9</accession>
<dbReference type="EMBL" id="VBPB01000005">
    <property type="protein sequence ID" value="TMQ74240.1"/>
    <property type="molecule type" value="Genomic_DNA"/>
</dbReference>
<name>A0A538UED9_UNCEI</name>
<protein>
    <submittedName>
        <fullName evidence="1">TlpA family protein disulfide reductase</fullName>
    </submittedName>
</protein>
<proteinExistence type="predicted"/>
<reference evidence="1 2" key="1">
    <citation type="journal article" date="2019" name="Nat. Microbiol.">
        <title>Mediterranean grassland soil C-N compound turnover is dependent on rainfall and depth, and is mediated by genomically divergent microorganisms.</title>
        <authorList>
            <person name="Diamond S."/>
            <person name="Andeer P.F."/>
            <person name="Li Z."/>
            <person name="Crits-Christoph A."/>
            <person name="Burstein D."/>
            <person name="Anantharaman K."/>
            <person name="Lane K.R."/>
            <person name="Thomas B.C."/>
            <person name="Pan C."/>
            <person name="Northen T.R."/>
            <person name="Banfield J.F."/>
        </authorList>
    </citation>
    <scope>NUCLEOTIDE SEQUENCE [LARGE SCALE GENOMIC DNA]</scope>
    <source>
        <strain evidence="1">WS_11</strain>
    </source>
</reference>
<dbReference type="SUPFAM" id="SSF52833">
    <property type="entry name" value="Thioredoxin-like"/>
    <property type="match status" value="1"/>
</dbReference>
<dbReference type="AlphaFoldDB" id="A0A538UED9"/>
<organism evidence="1 2">
    <name type="scientific">Eiseniibacteriota bacterium</name>
    <dbReference type="NCBI Taxonomy" id="2212470"/>
    <lineage>
        <taxon>Bacteria</taxon>
        <taxon>Candidatus Eiseniibacteriota</taxon>
    </lineage>
</organism>
<evidence type="ECO:0000313" key="2">
    <source>
        <dbReference type="Proteomes" id="UP000319771"/>
    </source>
</evidence>
<dbReference type="InterPro" id="IPR036249">
    <property type="entry name" value="Thioredoxin-like_sf"/>
</dbReference>
<sequence>MRPRVAIATLILLATSSIAVRSQLWTVARPGERPRPLALIAAAARRPVTLGMTLPAVPIGSRRLEAGGGVLLLHYWAPWEQGSRAEAAGLDSLRRLPALQGLTTLVVCFDPFPSVTRFVARQRLRLSVLLDGRGDLRAVLPCPSLPYTYVVDRAGRLAVAQPGDVDWWAPGTLATLAALLAEPAPARPEGRPRPL</sequence>
<dbReference type="Gene3D" id="3.40.30.10">
    <property type="entry name" value="Glutaredoxin"/>
    <property type="match status" value="1"/>
</dbReference>
<comment type="caution">
    <text evidence="1">The sequence shown here is derived from an EMBL/GenBank/DDBJ whole genome shotgun (WGS) entry which is preliminary data.</text>
</comment>
<gene>
    <name evidence="1" type="ORF">E6K81_00440</name>
</gene>
<evidence type="ECO:0000313" key="1">
    <source>
        <dbReference type="EMBL" id="TMQ74240.1"/>
    </source>
</evidence>